<evidence type="ECO:0000313" key="3">
    <source>
        <dbReference type="Proteomes" id="UP001611383"/>
    </source>
</evidence>
<keyword evidence="1" id="KW-0732">Signal</keyword>
<evidence type="ECO:0000256" key="1">
    <source>
        <dbReference type="SAM" id="SignalP"/>
    </source>
</evidence>
<dbReference type="Proteomes" id="UP001611383">
    <property type="component" value="Chromosome"/>
</dbReference>
<dbReference type="EMBL" id="CP043494">
    <property type="protein sequence ID" value="WNG43126.1"/>
    <property type="molecule type" value="Genomic_DNA"/>
</dbReference>
<dbReference type="PROSITE" id="PS51257">
    <property type="entry name" value="PROKAR_LIPOPROTEIN"/>
    <property type="match status" value="1"/>
</dbReference>
<protein>
    <submittedName>
        <fullName evidence="2">Uncharacterized protein</fullName>
    </submittedName>
</protein>
<accession>A0ABY9WH47</accession>
<feature type="chain" id="PRO_5046527357" evidence="1">
    <location>
        <begin position="21"/>
        <end position="256"/>
    </location>
</feature>
<gene>
    <name evidence="2" type="ORF">F0U60_02695</name>
</gene>
<sequence length="256" mass="26551">MTRRLLLIGVSLLGSACGGAMDESMEESSTLGTVKQKLALFDYIASNTNYAQNVTNSAHSAITLAAGETVMIGTCGVTESAHTRDTFLRLLNPASTEVATADDSCDTLGSRIVYTAPSAGDYTLRAGCFSSGSCSGTVAIARRKATFAAPTLSNTNNATINTYNKQYYFTGGDTIRVSTCGSSAFGATASGDTVLRLFQQTSGTYTQVATNDTAADGSCDTAAEIVYAIPTSGYYQIRVGCTANTACSATVAIYTE</sequence>
<evidence type="ECO:0000313" key="2">
    <source>
        <dbReference type="EMBL" id="WNG43126.1"/>
    </source>
</evidence>
<feature type="signal peptide" evidence="1">
    <location>
        <begin position="1"/>
        <end position="20"/>
    </location>
</feature>
<name>A0ABY9WH47_9BACT</name>
<dbReference type="Gene3D" id="2.60.120.380">
    <property type="match status" value="1"/>
</dbReference>
<dbReference type="RefSeq" id="WP_395813607.1">
    <property type="nucleotide sequence ID" value="NZ_CP043494.1"/>
</dbReference>
<proteinExistence type="predicted"/>
<reference evidence="2 3" key="1">
    <citation type="submission" date="2019-08" db="EMBL/GenBank/DDBJ databases">
        <title>Archangium and Cystobacter genomes.</title>
        <authorList>
            <person name="Chen I.-C.K."/>
            <person name="Wielgoss S."/>
        </authorList>
    </citation>
    <scope>NUCLEOTIDE SEQUENCE [LARGE SCALE GENOMIC DNA]</scope>
    <source>
        <strain evidence="2 3">Cbm 6</strain>
    </source>
</reference>
<keyword evidence="3" id="KW-1185">Reference proteome</keyword>
<organism evidence="2 3">
    <name type="scientific">Archangium minus</name>
    <dbReference type="NCBI Taxonomy" id="83450"/>
    <lineage>
        <taxon>Bacteria</taxon>
        <taxon>Pseudomonadati</taxon>
        <taxon>Myxococcota</taxon>
        <taxon>Myxococcia</taxon>
        <taxon>Myxococcales</taxon>
        <taxon>Cystobacterineae</taxon>
        <taxon>Archangiaceae</taxon>
        <taxon>Archangium</taxon>
    </lineage>
</organism>